<feature type="compositionally biased region" description="Basic and acidic residues" evidence="1">
    <location>
        <begin position="9"/>
        <end position="28"/>
    </location>
</feature>
<dbReference type="RefSeq" id="WP_067914809.1">
    <property type="nucleotide sequence ID" value="NZ_BSRZ01000001.1"/>
</dbReference>
<evidence type="ECO:0000313" key="2">
    <source>
        <dbReference type="EMBL" id="GLW62302.1"/>
    </source>
</evidence>
<feature type="region of interest" description="Disordered" evidence="1">
    <location>
        <begin position="1"/>
        <end position="64"/>
    </location>
</feature>
<organism evidence="2 3">
    <name type="scientific">Actinomadura rubrobrunea</name>
    <dbReference type="NCBI Taxonomy" id="115335"/>
    <lineage>
        <taxon>Bacteria</taxon>
        <taxon>Bacillati</taxon>
        <taxon>Actinomycetota</taxon>
        <taxon>Actinomycetes</taxon>
        <taxon>Streptosporangiales</taxon>
        <taxon>Thermomonosporaceae</taxon>
        <taxon>Actinomadura</taxon>
    </lineage>
</organism>
<dbReference type="Proteomes" id="UP001165124">
    <property type="component" value="Unassembled WGS sequence"/>
</dbReference>
<keyword evidence="3" id="KW-1185">Reference proteome</keyword>
<dbReference type="AlphaFoldDB" id="A0A9W6PRV3"/>
<feature type="compositionally biased region" description="Acidic residues" evidence="1">
    <location>
        <begin position="45"/>
        <end position="64"/>
    </location>
</feature>
<evidence type="ECO:0008006" key="4">
    <source>
        <dbReference type="Google" id="ProtNLM"/>
    </source>
</evidence>
<evidence type="ECO:0000256" key="1">
    <source>
        <dbReference type="SAM" id="MobiDB-lite"/>
    </source>
</evidence>
<accession>A0A9W6PRV3</accession>
<proteinExistence type="predicted"/>
<name>A0A9W6PRV3_9ACTN</name>
<dbReference type="EMBL" id="BSRZ01000001">
    <property type="protein sequence ID" value="GLW62302.1"/>
    <property type="molecule type" value="Genomic_DNA"/>
</dbReference>
<protein>
    <recommendedName>
        <fullName evidence="4">DUF5709 domain-containing protein</fullName>
    </recommendedName>
</protein>
<sequence length="64" mass="7216">MTETNGPEPDLRFEEPEADAAEQRAALREDEDAPVLPSHLPLDANEADATEQSLEVEFDEDEYR</sequence>
<comment type="caution">
    <text evidence="2">The sequence shown here is derived from an EMBL/GenBank/DDBJ whole genome shotgun (WGS) entry which is preliminary data.</text>
</comment>
<evidence type="ECO:0000313" key="3">
    <source>
        <dbReference type="Proteomes" id="UP001165124"/>
    </source>
</evidence>
<gene>
    <name evidence="2" type="ORF">Arub01_05460</name>
</gene>
<reference evidence="2" key="1">
    <citation type="submission" date="2023-02" db="EMBL/GenBank/DDBJ databases">
        <title>Actinomadura rubrobrunea NBRC 14622.</title>
        <authorList>
            <person name="Ichikawa N."/>
            <person name="Sato H."/>
            <person name="Tonouchi N."/>
        </authorList>
    </citation>
    <scope>NUCLEOTIDE SEQUENCE</scope>
    <source>
        <strain evidence="2">NBRC 14622</strain>
    </source>
</reference>